<keyword evidence="2" id="KW-1133">Transmembrane helix</keyword>
<reference evidence="3 4" key="1">
    <citation type="submission" date="2017-11" db="EMBL/GenBank/DDBJ databases">
        <title>Genomic Encyclopedia of Archaeal and Bacterial Type Strains, Phase II (KMG-II): From Individual Species to Whole Genera.</title>
        <authorList>
            <person name="Goeker M."/>
        </authorList>
    </citation>
    <scope>NUCLEOTIDE SEQUENCE [LARGE SCALE GENOMIC DNA]</scope>
    <source>
        <strain evidence="3 4">DSM 22413</strain>
    </source>
</reference>
<dbReference type="OrthoDB" id="4229919at2"/>
<feature type="compositionally biased region" description="Basic and acidic residues" evidence="1">
    <location>
        <begin position="129"/>
        <end position="148"/>
    </location>
</feature>
<evidence type="ECO:0008006" key="5">
    <source>
        <dbReference type="Google" id="ProtNLM"/>
    </source>
</evidence>
<proteinExistence type="predicted"/>
<feature type="region of interest" description="Disordered" evidence="1">
    <location>
        <begin position="1"/>
        <end position="20"/>
    </location>
</feature>
<keyword evidence="4" id="KW-1185">Reference proteome</keyword>
<dbReference type="EMBL" id="PGTZ01000001">
    <property type="protein sequence ID" value="PJI95256.1"/>
    <property type="molecule type" value="Genomic_DNA"/>
</dbReference>
<dbReference type="RefSeq" id="WP_100348269.1">
    <property type="nucleotide sequence ID" value="NZ_PGTZ01000001.1"/>
</dbReference>
<evidence type="ECO:0000313" key="3">
    <source>
        <dbReference type="EMBL" id="PJI95256.1"/>
    </source>
</evidence>
<dbReference type="AlphaFoldDB" id="A0A2M8WWJ9"/>
<dbReference type="Pfam" id="PF11298">
    <property type="entry name" value="DUF3099"/>
    <property type="match status" value="1"/>
</dbReference>
<dbReference type="Proteomes" id="UP000231586">
    <property type="component" value="Unassembled WGS sequence"/>
</dbReference>
<accession>A0A2M8WWJ9</accession>
<evidence type="ECO:0000256" key="2">
    <source>
        <dbReference type="SAM" id="Phobius"/>
    </source>
</evidence>
<feature type="transmembrane region" description="Helical" evidence="2">
    <location>
        <begin position="29"/>
        <end position="49"/>
    </location>
</feature>
<gene>
    <name evidence="3" type="ORF">CLV34_0019</name>
</gene>
<dbReference type="InterPro" id="IPR021449">
    <property type="entry name" value="DUF3099"/>
</dbReference>
<keyword evidence="2" id="KW-0812">Transmembrane</keyword>
<evidence type="ECO:0000256" key="1">
    <source>
        <dbReference type="SAM" id="MobiDB-lite"/>
    </source>
</evidence>
<sequence>MSRRNEDRDEPVSLTSVPEPRSDEVDRRWHVYVIQMIVRIGCFVGALFARGPLQIVLIVGAVVLPYTAVIFANASGERRSTTVSEVDLPAIGSAPEAAPPVVIEQVEVVDEQPDARAEEPDAQPGSGRPGEHPHDDGHGPARHSGDAA</sequence>
<feature type="compositionally biased region" description="Basic and acidic residues" evidence="1">
    <location>
        <begin position="1"/>
        <end position="11"/>
    </location>
</feature>
<organism evidence="3 4">
    <name type="scientific">Luteimicrobium subarcticum</name>
    <dbReference type="NCBI Taxonomy" id="620910"/>
    <lineage>
        <taxon>Bacteria</taxon>
        <taxon>Bacillati</taxon>
        <taxon>Actinomycetota</taxon>
        <taxon>Actinomycetes</taxon>
        <taxon>Micrococcales</taxon>
        <taxon>Luteimicrobium</taxon>
    </lineage>
</organism>
<feature type="transmembrane region" description="Helical" evidence="2">
    <location>
        <begin position="55"/>
        <end position="74"/>
    </location>
</feature>
<keyword evidence="2" id="KW-0472">Membrane</keyword>
<comment type="caution">
    <text evidence="3">The sequence shown here is derived from an EMBL/GenBank/DDBJ whole genome shotgun (WGS) entry which is preliminary data.</text>
</comment>
<name>A0A2M8WWJ9_9MICO</name>
<evidence type="ECO:0000313" key="4">
    <source>
        <dbReference type="Proteomes" id="UP000231586"/>
    </source>
</evidence>
<feature type="region of interest" description="Disordered" evidence="1">
    <location>
        <begin position="106"/>
        <end position="148"/>
    </location>
</feature>
<protein>
    <recommendedName>
        <fullName evidence="5">DUF3099 family protein</fullName>
    </recommendedName>
</protein>